<evidence type="ECO:0000256" key="3">
    <source>
        <dbReference type="ARBA" id="ARBA00023163"/>
    </source>
</evidence>
<reference evidence="4" key="1">
    <citation type="submission" date="2019-05" db="EMBL/GenBank/DDBJ databases">
        <title>The de novo reference genome and transcriptome assemblies of the wild tomato species Solanum chilense.</title>
        <authorList>
            <person name="Stam R."/>
            <person name="Nosenko T."/>
            <person name="Hoerger A.C."/>
            <person name="Stephan W."/>
            <person name="Seidel M.A."/>
            <person name="Kuhn J.M.M."/>
            <person name="Haberer G."/>
            <person name="Tellier A."/>
        </authorList>
    </citation>
    <scope>NUCLEOTIDE SEQUENCE</scope>
    <source>
        <tissue evidence="4">Mature leaves</tissue>
    </source>
</reference>
<evidence type="ECO:0000313" key="4">
    <source>
        <dbReference type="EMBL" id="TMW86263.1"/>
    </source>
</evidence>
<dbReference type="InterPro" id="IPR040356">
    <property type="entry name" value="SPEAR"/>
</dbReference>
<comment type="caution">
    <text evidence="4">The sequence shown here is derived from an EMBL/GenBank/DDBJ whole genome shotgun (WGS) entry which is preliminary data.</text>
</comment>
<sequence length="327" mass="36151">EKKKIPQRGLGVAQLERIRLEEQHKKDSIFRTIQCPKSIPTSSRIDFSSKDCVFTPNQSTPFLENSSKLWNGEYSKKIDHHGLVFGHNLNLASVLQQRCQQYQKTSTSTSIKCRVNISSSSSSAQSFQMEPPSNQSYYGCKCLHHLPEEVKMASVKRLYPFSQEYSHVPSFQCKKCCVSPVSRSHESASSSNECSINVEEGNVLKREVVSKSRALSESEPSISLRETKALNGDFLRLAPPAASLPHLGEVNRCSLTDSAPQCLQLFDYVPSRVAAAEHTPASGLSISVQQPILGFFSSAKAQIGREGTRGSDFHTEVGGNVDLELKL</sequence>
<accession>A0A6N2B2X0</accession>
<feature type="non-terminal residue" evidence="4">
    <location>
        <position position="1"/>
    </location>
</feature>
<keyword evidence="1" id="KW-0678">Repressor</keyword>
<name>A0A6N2B2X0_SOLCI</name>
<dbReference type="PANTHER" id="PTHR33388">
    <property type="entry name" value="OS01G0212500 PROTEIN"/>
    <property type="match status" value="1"/>
</dbReference>
<dbReference type="GO" id="GO:0003700">
    <property type="term" value="F:DNA-binding transcription factor activity"/>
    <property type="evidence" value="ECO:0007669"/>
    <property type="project" value="InterPro"/>
</dbReference>
<dbReference type="EMBL" id="RXGB01006669">
    <property type="protein sequence ID" value="TMW86263.1"/>
    <property type="molecule type" value="Genomic_DNA"/>
</dbReference>
<evidence type="ECO:0000256" key="2">
    <source>
        <dbReference type="ARBA" id="ARBA00023015"/>
    </source>
</evidence>
<dbReference type="AlphaFoldDB" id="A0A6N2B2X0"/>
<keyword evidence="3" id="KW-0804">Transcription</keyword>
<dbReference type="PANTHER" id="PTHR33388:SF21">
    <property type="match status" value="1"/>
</dbReference>
<keyword evidence="2" id="KW-0805">Transcription regulation</keyword>
<proteinExistence type="predicted"/>
<gene>
    <name evidence="4" type="ORF">EJD97_021650</name>
</gene>
<organism evidence="4">
    <name type="scientific">Solanum chilense</name>
    <name type="common">Tomato</name>
    <name type="synonym">Lycopersicon chilense</name>
    <dbReference type="NCBI Taxonomy" id="4083"/>
    <lineage>
        <taxon>Eukaryota</taxon>
        <taxon>Viridiplantae</taxon>
        <taxon>Streptophyta</taxon>
        <taxon>Embryophyta</taxon>
        <taxon>Tracheophyta</taxon>
        <taxon>Spermatophyta</taxon>
        <taxon>Magnoliopsida</taxon>
        <taxon>eudicotyledons</taxon>
        <taxon>Gunneridae</taxon>
        <taxon>Pentapetalae</taxon>
        <taxon>asterids</taxon>
        <taxon>lamiids</taxon>
        <taxon>Solanales</taxon>
        <taxon>Solanaceae</taxon>
        <taxon>Solanoideae</taxon>
        <taxon>Solaneae</taxon>
        <taxon>Solanum</taxon>
        <taxon>Solanum subgen. Lycopersicon</taxon>
    </lineage>
</organism>
<protein>
    <submittedName>
        <fullName evidence="4">Uncharacterized protein</fullName>
    </submittedName>
</protein>
<evidence type="ECO:0000256" key="1">
    <source>
        <dbReference type="ARBA" id="ARBA00022491"/>
    </source>
</evidence>